<comment type="caution">
    <text evidence="1">The sequence shown here is derived from an EMBL/GenBank/DDBJ whole genome shotgun (WGS) entry which is preliminary data.</text>
</comment>
<name>A0ACA9RHR2_9GLOM</name>
<keyword evidence="2" id="KW-1185">Reference proteome</keyword>
<gene>
    <name evidence="1" type="ORF">RPERSI_LOCUS19863</name>
</gene>
<protein>
    <submittedName>
        <fullName evidence="1">33161_t:CDS:1</fullName>
    </submittedName>
</protein>
<evidence type="ECO:0000313" key="1">
    <source>
        <dbReference type="EMBL" id="CAG8794924.1"/>
    </source>
</evidence>
<feature type="non-terminal residue" evidence="1">
    <location>
        <position position="69"/>
    </location>
</feature>
<dbReference type="Proteomes" id="UP000789920">
    <property type="component" value="Unassembled WGS sequence"/>
</dbReference>
<sequence>MDALHFKVDHLKLLWSEYRSANEGLGRDYSDHSEWAREKLQAVLSEFDKLIQEQILWKSSLLAEIEDLL</sequence>
<organism evidence="1 2">
    <name type="scientific">Racocetra persica</name>
    <dbReference type="NCBI Taxonomy" id="160502"/>
    <lineage>
        <taxon>Eukaryota</taxon>
        <taxon>Fungi</taxon>
        <taxon>Fungi incertae sedis</taxon>
        <taxon>Mucoromycota</taxon>
        <taxon>Glomeromycotina</taxon>
        <taxon>Glomeromycetes</taxon>
        <taxon>Diversisporales</taxon>
        <taxon>Gigasporaceae</taxon>
        <taxon>Racocetra</taxon>
    </lineage>
</organism>
<proteinExistence type="predicted"/>
<reference evidence="1" key="1">
    <citation type="submission" date="2021-06" db="EMBL/GenBank/DDBJ databases">
        <authorList>
            <person name="Kallberg Y."/>
            <person name="Tangrot J."/>
            <person name="Rosling A."/>
        </authorList>
    </citation>
    <scope>NUCLEOTIDE SEQUENCE</scope>
    <source>
        <strain evidence="1">MA461A</strain>
    </source>
</reference>
<evidence type="ECO:0000313" key="2">
    <source>
        <dbReference type="Proteomes" id="UP000789920"/>
    </source>
</evidence>
<accession>A0ACA9RHR2</accession>
<dbReference type="EMBL" id="CAJVQC010055036">
    <property type="protein sequence ID" value="CAG8794924.1"/>
    <property type="molecule type" value="Genomic_DNA"/>
</dbReference>